<keyword evidence="3" id="KW-0067">ATP-binding</keyword>
<evidence type="ECO:0000259" key="4">
    <source>
        <dbReference type="Pfam" id="PF08352"/>
    </source>
</evidence>
<dbReference type="Gene3D" id="3.40.50.300">
    <property type="entry name" value="P-loop containing nucleotide triphosphate hydrolases"/>
    <property type="match status" value="1"/>
</dbReference>
<keyword evidence="2" id="KW-0547">Nucleotide-binding</keyword>
<keyword evidence="6" id="KW-1185">Reference proteome</keyword>
<gene>
    <name evidence="5" type="ORF">KDK_54380</name>
</gene>
<dbReference type="NCBIfam" id="TIGR01727">
    <property type="entry name" value="oligo_HPY"/>
    <property type="match status" value="1"/>
</dbReference>
<feature type="domain" description="Oligopeptide/dipeptide ABC transporter C-terminal" evidence="4">
    <location>
        <begin position="76"/>
        <end position="140"/>
    </location>
</feature>
<dbReference type="SUPFAM" id="SSF52540">
    <property type="entry name" value="P-loop containing nucleoside triphosphate hydrolases"/>
    <property type="match status" value="1"/>
</dbReference>
<evidence type="ECO:0000313" key="5">
    <source>
        <dbReference type="EMBL" id="GCE21638.1"/>
    </source>
</evidence>
<dbReference type="AlphaFoldDB" id="A0A402ARB8"/>
<organism evidence="5 6">
    <name type="scientific">Dictyobacter kobayashii</name>
    <dbReference type="NCBI Taxonomy" id="2014872"/>
    <lineage>
        <taxon>Bacteria</taxon>
        <taxon>Bacillati</taxon>
        <taxon>Chloroflexota</taxon>
        <taxon>Ktedonobacteria</taxon>
        <taxon>Ktedonobacterales</taxon>
        <taxon>Dictyobacteraceae</taxon>
        <taxon>Dictyobacter</taxon>
    </lineage>
</organism>
<proteinExistence type="predicted"/>
<dbReference type="Proteomes" id="UP000287188">
    <property type="component" value="Unassembled WGS sequence"/>
</dbReference>
<dbReference type="PANTHER" id="PTHR43067:SF3">
    <property type="entry name" value="MALTOSE ABC TRANSPORTER, ATP-BINDING PROTEIN"/>
    <property type="match status" value="1"/>
</dbReference>
<name>A0A402ARB8_9CHLR</name>
<dbReference type="GO" id="GO:0015833">
    <property type="term" value="P:peptide transport"/>
    <property type="evidence" value="ECO:0007669"/>
    <property type="project" value="InterPro"/>
</dbReference>
<keyword evidence="1" id="KW-0813">Transport</keyword>
<dbReference type="PANTHER" id="PTHR43067">
    <property type="entry name" value="OLIGOPEPTIDE/DIPEPTIDE ABC TRANSPORTER, ATPASE SUBUNIT"/>
    <property type="match status" value="1"/>
</dbReference>
<dbReference type="Pfam" id="PF08352">
    <property type="entry name" value="oligo_HPY"/>
    <property type="match status" value="1"/>
</dbReference>
<accession>A0A402ARB8</accession>
<comment type="caution">
    <text evidence="5">The sequence shown here is derived from an EMBL/GenBank/DDBJ whole genome shotgun (WGS) entry which is preliminary data.</text>
</comment>
<reference evidence="6" key="1">
    <citation type="submission" date="2018-12" db="EMBL/GenBank/DDBJ databases">
        <title>Tengunoibacter tsumagoiensis gen. nov., sp. nov., Dictyobacter kobayashii sp. nov., D. alpinus sp. nov., and D. joshuensis sp. nov. and description of Dictyobacteraceae fam. nov. within the order Ktedonobacterales isolated from Tengu-no-mugimeshi.</title>
        <authorList>
            <person name="Wang C.M."/>
            <person name="Zheng Y."/>
            <person name="Sakai Y."/>
            <person name="Toyoda A."/>
            <person name="Minakuchi Y."/>
            <person name="Abe K."/>
            <person name="Yokota A."/>
            <person name="Yabe S."/>
        </authorList>
    </citation>
    <scope>NUCLEOTIDE SEQUENCE [LARGE SCALE GENOMIC DNA]</scope>
    <source>
        <strain evidence="6">Uno11</strain>
    </source>
</reference>
<evidence type="ECO:0000256" key="3">
    <source>
        <dbReference type="ARBA" id="ARBA00022840"/>
    </source>
</evidence>
<dbReference type="EMBL" id="BIFS01000001">
    <property type="protein sequence ID" value="GCE21638.1"/>
    <property type="molecule type" value="Genomic_DNA"/>
</dbReference>
<sequence length="195" mass="21777">MRQRVVIAIALALNPELIIMDEPTTALDVVVQREILELVSALCKEIGTSMIFITHDLSLLLELCDKIAVMYAGKLVEFAMPEDIYNHPRHPYTYGLMNSFPTIDGPRRWMTGIPGSPPDLRNIPSGCPFRERCPSAFIACQMKVPELKVAVPDDPSQTVACHLYDPAMTGTRSTPTNDNFARGYEELAKKRSTVR</sequence>
<evidence type="ECO:0000313" key="6">
    <source>
        <dbReference type="Proteomes" id="UP000287188"/>
    </source>
</evidence>
<dbReference type="InterPro" id="IPR013563">
    <property type="entry name" value="Oligopep_ABC_C"/>
</dbReference>
<evidence type="ECO:0000256" key="2">
    <source>
        <dbReference type="ARBA" id="ARBA00022741"/>
    </source>
</evidence>
<protein>
    <recommendedName>
        <fullName evidence="4">Oligopeptide/dipeptide ABC transporter C-terminal domain-containing protein</fullName>
    </recommendedName>
</protein>
<dbReference type="InterPro" id="IPR027417">
    <property type="entry name" value="P-loop_NTPase"/>
</dbReference>
<dbReference type="GO" id="GO:0005524">
    <property type="term" value="F:ATP binding"/>
    <property type="evidence" value="ECO:0007669"/>
    <property type="project" value="UniProtKB-KW"/>
</dbReference>
<evidence type="ECO:0000256" key="1">
    <source>
        <dbReference type="ARBA" id="ARBA00022448"/>
    </source>
</evidence>